<proteinExistence type="predicted"/>
<dbReference type="PANTHER" id="PTHR37813:SF1">
    <property type="entry name" value="FELS-2 PROPHAGE PROTEIN"/>
    <property type="match status" value="1"/>
</dbReference>
<dbReference type="AlphaFoldDB" id="A0A6M3K668"/>
<evidence type="ECO:0000313" key="4">
    <source>
        <dbReference type="EMBL" id="QJA62051.1"/>
    </source>
</evidence>
<feature type="transmembrane region" description="Helical" evidence="2">
    <location>
        <begin position="414"/>
        <end position="435"/>
    </location>
</feature>
<dbReference type="NCBIfam" id="TIGR01760">
    <property type="entry name" value="tape_meas_TP901"/>
    <property type="match status" value="1"/>
</dbReference>
<evidence type="ECO:0000256" key="2">
    <source>
        <dbReference type="SAM" id="Phobius"/>
    </source>
</evidence>
<organism evidence="5">
    <name type="scientific">viral metagenome</name>
    <dbReference type="NCBI Taxonomy" id="1070528"/>
    <lineage>
        <taxon>unclassified sequences</taxon>
        <taxon>metagenomes</taxon>
        <taxon>organismal metagenomes</taxon>
    </lineage>
</organism>
<gene>
    <name evidence="5" type="ORF">MM415A01504_0004</name>
    <name evidence="4" type="ORF">MM415B00831_0027</name>
</gene>
<keyword evidence="2" id="KW-0812">Transmembrane</keyword>
<evidence type="ECO:0000259" key="3">
    <source>
        <dbReference type="Pfam" id="PF10145"/>
    </source>
</evidence>
<dbReference type="PANTHER" id="PTHR37813">
    <property type="entry name" value="FELS-2 PROPHAGE PROTEIN"/>
    <property type="match status" value="1"/>
</dbReference>
<keyword evidence="1" id="KW-1188">Viral release from host cell</keyword>
<keyword evidence="2" id="KW-0472">Membrane</keyword>
<reference evidence="5" key="1">
    <citation type="submission" date="2020-03" db="EMBL/GenBank/DDBJ databases">
        <title>The deep terrestrial virosphere.</title>
        <authorList>
            <person name="Holmfeldt K."/>
            <person name="Nilsson E."/>
            <person name="Simone D."/>
            <person name="Lopez-Fernandez M."/>
            <person name="Wu X."/>
            <person name="de Brujin I."/>
            <person name="Lundin D."/>
            <person name="Andersson A."/>
            <person name="Bertilsson S."/>
            <person name="Dopson M."/>
        </authorList>
    </citation>
    <scope>NUCLEOTIDE SEQUENCE</scope>
    <source>
        <strain evidence="5">MM415A01504</strain>
        <strain evidence="4">MM415B00831</strain>
    </source>
</reference>
<name>A0A6M3K668_9ZZZZ</name>
<feature type="transmembrane region" description="Helical" evidence="2">
    <location>
        <begin position="45"/>
        <end position="65"/>
    </location>
</feature>
<feature type="domain" description="Phage tail tape measure protein" evidence="3">
    <location>
        <begin position="91"/>
        <end position="294"/>
    </location>
</feature>
<protein>
    <submittedName>
        <fullName evidence="5">Putative tail protein</fullName>
    </submittedName>
</protein>
<dbReference type="Pfam" id="PF10145">
    <property type="entry name" value="PhageMin_Tail"/>
    <property type="match status" value="1"/>
</dbReference>
<dbReference type="EMBL" id="MT142227">
    <property type="protein sequence ID" value="QJA76465.1"/>
    <property type="molecule type" value="Genomic_DNA"/>
</dbReference>
<feature type="transmembrane region" description="Helical" evidence="2">
    <location>
        <begin position="390"/>
        <end position="408"/>
    </location>
</feature>
<evidence type="ECO:0000256" key="1">
    <source>
        <dbReference type="ARBA" id="ARBA00022612"/>
    </source>
</evidence>
<feature type="transmembrane region" description="Helical" evidence="2">
    <location>
        <begin position="442"/>
        <end position="465"/>
    </location>
</feature>
<sequence length="836" mass="90801">MFNLKLGNLFVTLTATSTKFHSVITKAQAHIVTASKTIQRHARMMTMALTLPIIAFGVAAVKVFGNFDDAMTKSLAIMQGVSSSMRKAMEETAKSISRNSVTSAEDLAKAYYFLASAGLSAKQSIGALAVVEKFAVAGAFDMANATSLLADAQASLGMKTEDATQNTRGMIRISDVLVRANMLANASVEQFSKSLTTKAGASLRMLNKDVEEGVAVLAAYADQGIKGELAGEKLSIVLRDLQRSAIEFPNIWKKFGLAVYDASGKMLPMANIIRQIENRLAPMSDRAKKTTLSMLGFQERSVAAIQALVGTSGKIVEYERALRQAGGTTERVAQEQLKSFNSQMKIVWNNVKEAADLIGQTLAPFVEKLGEKIKNLTDRWRALDDATRDFIIKATAFVAAIGPALMVLSKVLSVSGMLIGVFGGLATALISGGLVSGLLTAAAAFGLIAAAVVGVIFVVSGSAGLKSVWSSAVTHAKGFFEKVKGFFSNFVMNMRIVTKWVQDNWRTLWYNAKLAFSWFADNMLVGFDWIRKNWKNVLSDMVGLVGLGIKNIINTMTVLFETMAKMYGAFAGWFILKTKQLFQSDFMKIMVQTWIKLQMFWFDAGVAIAKSLWDGMTGGKFTPATFWKNFVGEAVKGYKEEDLFGQLATITKDGVGKILDPIKGFKFKTMEGPQFKKFSEVPFGEIKGPQFIYDAVAKGAKEAEKAGGGVTEMLEEQTKATEDLTDATKKQQEQMESGFKQGRRVALFGTKQRDMFARQSGGGLLNNLALNAVRGGALKNKGLHGGMQSGGFTMKDVTSMGHESRIQNPQIDTTNNLLGNILKKLDNGGRLLEVKV</sequence>
<keyword evidence="2" id="KW-1133">Transmembrane helix</keyword>
<evidence type="ECO:0000313" key="5">
    <source>
        <dbReference type="EMBL" id="QJA76465.1"/>
    </source>
</evidence>
<dbReference type="InterPro" id="IPR010090">
    <property type="entry name" value="Phage_tape_meas"/>
</dbReference>
<accession>A0A6M3K668</accession>
<dbReference type="EMBL" id="MT141460">
    <property type="protein sequence ID" value="QJA62051.1"/>
    <property type="molecule type" value="Genomic_DNA"/>
</dbReference>